<evidence type="ECO:0000259" key="1">
    <source>
        <dbReference type="Pfam" id="PF23451"/>
    </source>
</evidence>
<dbReference type="AlphaFoldDB" id="A0A484ZIW4"/>
<proteinExistence type="predicted"/>
<protein>
    <submittedName>
        <fullName evidence="2">Transposase and inactivated derivatives</fullName>
    </submittedName>
</protein>
<reference evidence="2 3" key="1">
    <citation type="submission" date="2019-03" db="EMBL/GenBank/DDBJ databases">
        <authorList>
            <consortium name="Pathogen Informatics"/>
        </authorList>
    </citation>
    <scope>NUCLEOTIDE SEQUENCE [LARGE SCALE GENOMIC DNA]</scope>
    <source>
        <strain evidence="2 3">NCTC12282</strain>
    </source>
</reference>
<evidence type="ECO:0000313" key="2">
    <source>
        <dbReference type="EMBL" id="VFS47621.1"/>
    </source>
</evidence>
<dbReference type="RefSeq" id="WP_428829266.1">
    <property type="nucleotide sequence ID" value="NZ_CAADJA010000002.1"/>
</dbReference>
<feature type="domain" description="PaaD zinc beta ribbon" evidence="1">
    <location>
        <begin position="7"/>
        <end position="40"/>
    </location>
</feature>
<sequence>MKGYISSCPYCGDKHGVRKHGKGRTGCQRYYCRACQKTFQGKYIYNVKLNSLPVAG</sequence>
<name>A0A484ZIW4_9GAMM</name>
<dbReference type="Proteomes" id="UP000373449">
    <property type="component" value="Unassembled WGS sequence"/>
</dbReference>
<dbReference type="Pfam" id="PF23451">
    <property type="entry name" value="Zn_ribbon_PaaD"/>
    <property type="match status" value="1"/>
</dbReference>
<dbReference type="EMBL" id="CAADJA010000002">
    <property type="protein sequence ID" value="VFS47621.1"/>
    <property type="molecule type" value="Genomic_DNA"/>
</dbReference>
<dbReference type="InterPro" id="IPR056572">
    <property type="entry name" value="Zn_ribbon_PaaD"/>
</dbReference>
<organism evidence="2 3">
    <name type="scientific">Budvicia aquatica</name>
    <dbReference type="NCBI Taxonomy" id="82979"/>
    <lineage>
        <taxon>Bacteria</taxon>
        <taxon>Pseudomonadati</taxon>
        <taxon>Pseudomonadota</taxon>
        <taxon>Gammaproteobacteria</taxon>
        <taxon>Enterobacterales</taxon>
        <taxon>Budviciaceae</taxon>
        <taxon>Budvicia</taxon>
    </lineage>
</organism>
<gene>
    <name evidence="2" type="ORF">NCTC12282_02559</name>
</gene>
<evidence type="ECO:0000313" key="3">
    <source>
        <dbReference type="Proteomes" id="UP000373449"/>
    </source>
</evidence>
<accession>A0A484ZIW4</accession>